<dbReference type="Pfam" id="PF04234">
    <property type="entry name" value="CopC"/>
    <property type="match status" value="1"/>
</dbReference>
<dbReference type="Pfam" id="PF05425">
    <property type="entry name" value="CopD"/>
    <property type="match status" value="1"/>
</dbReference>
<dbReference type="GO" id="GO:0046688">
    <property type="term" value="P:response to copper ion"/>
    <property type="evidence" value="ECO:0007669"/>
    <property type="project" value="InterPro"/>
</dbReference>
<dbReference type="InterPro" id="IPR032694">
    <property type="entry name" value="CopC/D"/>
</dbReference>
<comment type="subcellular location">
    <subcellularLocation>
        <location evidence="1">Cell membrane</location>
        <topology evidence="1">Multi-pass membrane protein</topology>
    </subcellularLocation>
</comment>
<feature type="transmembrane region" description="Helical" evidence="9">
    <location>
        <begin position="245"/>
        <end position="264"/>
    </location>
</feature>
<keyword evidence="13" id="KW-1185">Reference proteome</keyword>
<evidence type="ECO:0000256" key="8">
    <source>
        <dbReference type="ARBA" id="ARBA00023136"/>
    </source>
</evidence>
<gene>
    <name evidence="12" type="ORF">SE17_01840</name>
</gene>
<dbReference type="InterPro" id="IPR014755">
    <property type="entry name" value="Cu-Rt/internalin_Ig-like"/>
</dbReference>
<dbReference type="GO" id="GO:0006825">
    <property type="term" value="P:copper ion transport"/>
    <property type="evidence" value="ECO:0007669"/>
    <property type="project" value="InterPro"/>
</dbReference>
<feature type="transmembrane region" description="Helical" evidence="9">
    <location>
        <begin position="353"/>
        <end position="370"/>
    </location>
</feature>
<keyword evidence="3 9" id="KW-0812">Transmembrane</keyword>
<feature type="transmembrane region" description="Helical" evidence="9">
    <location>
        <begin position="430"/>
        <end position="451"/>
    </location>
</feature>
<dbReference type="PANTHER" id="PTHR34820">
    <property type="entry name" value="INNER MEMBRANE PROTEIN YEBZ"/>
    <property type="match status" value="1"/>
</dbReference>
<dbReference type="GO" id="GO:0042597">
    <property type="term" value="C:periplasmic space"/>
    <property type="evidence" value="ECO:0007669"/>
    <property type="project" value="InterPro"/>
</dbReference>
<keyword evidence="2" id="KW-1003">Cell membrane</keyword>
<evidence type="ECO:0000256" key="4">
    <source>
        <dbReference type="ARBA" id="ARBA00022723"/>
    </source>
</evidence>
<evidence type="ECO:0008006" key="14">
    <source>
        <dbReference type="Google" id="ProtNLM"/>
    </source>
</evidence>
<keyword evidence="8 9" id="KW-0472">Membrane</keyword>
<accession>A0A0P9FNC8</accession>
<dbReference type="GO" id="GO:0005507">
    <property type="term" value="F:copper ion binding"/>
    <property type="evidence" value="ECO:0007669"/>
    <property type="project" value="InterPro"/>
</dbReference>
<evidence type="ECO:0000256" key="7">
    <source>
        <dbReference type="ARBA" id="ARBA00023008"/>
    </source>
</evidence>
<dbReference type="InterPro" id="IPR014756">
    <property type="entry name" value="Ig_E-set"/>
</dbReference>
<evidence type="ECO:0000313" key="12">
    <source>
        <dbReference type="EMBL" id="KPV54728.1"/>
    </source>
</evidence>
<evidence type="ECO:0000256" key="6">
    <source>
        <dbReference type="ARBA" id="ARBA00022989"/>
    </source>
</evidence>
<feature type="transmembrane region" description="Helical" evidence="9">
    <location>
        <begin position="276"/>
        <end position="298"/>
    </location>
</feature>
<feature type="domain" description="CopC" evidence="10">
    <location>
        <begin position="25"/>
        <end position="120"/>
    </location>
</feature>
<evidence type="ECO:0000313" key="13">
    <source>
        <dbReference type="Proteomes" id="UP000050509"/>
    </source>
</evidence>
<feature type="transmembrane region" description="Helical" evidence="9">
    <location>
        <begin position="390"/>
        <end position="409"/>
    </location>
</feature>
<feature type="transmembrane region" description="Helical" evidence="9">
    <location>
        <begin position="310"/>
        <end position="332"/>
    </location>
</feature>
<dbReference type="Proteomes" id="UP000050509">
    <property type="component" value="Unassembled WGS sequence"/>
</dbReference>
<keyword evidence="6 9" id="KW-1133">Transmembrane helix</keyword>
<proteinExistence type="predicted"/>
<comment type="caution">
    <text evidence="12">The sequence shown here is derived from an EMBL/GenBank/DDBJ whole genome shotgun (WGS) entry which is preliminary data.</text>
</comment>
<sequence>MRNRGRVFAIALILALIFTRRVEAHATLVRSEPPAGATLDAAPKELVLEFSEDLDPGFSTVQLLNSSNAVVNPGPGVIDPSQPRILRLALADLSKGGYTAIARVRSVDGHVTESSVPFGVGVAVTATSLIPPAGAPDPATLPPPPLDAASRWLTLLLAAVAFGGLPFGLLVWRPAFRAMEREKVDPSTDEAVTRAIRRLIVIGGALFVLANLLFFIVQASVAANVPFAQAIGTPALQLLRGRSGLLWLARISLALLIMLISWHAPPIGQGTAWRWWIALVLSSVALLTFSLSGHSAALPDGATIAVALDWLHIMAMVAWLGGLVPLFWAILIARGTSERVLSLRPIIPRFSRLAMICVAVLALTGVYSYLQQINNLDLLEATTYGRAFGLKLGLSGLLLVLGAINMFYLSPRLRARGNHLARAFGRSVRLELVAGALLLLAVGVMTSVAPAKTAWEEHERQGLAQSATVENVDLVLRVAPAQIGDNEFAVDVSDKRPDAAGRPAKVLLRFDMQGMQMQPLQIEAQTADTQRYTARGSYTSMGGRWHIEVVLRRAGFQDVRHTFEMDIVRAATVASQ</sequence>
<evidence type="ECO:0000259" key="11">
    <source>
        <dbReference type="Pfam" id="PF05425"/>
    </source>
</evidence>
<evidence type="ECO:0000256" key="1">
    <source>
        <dbReference type="ARBA" id="ARBA00004651"/>
    </source>
</evidence>
<dbReference type="InterPro" id="IPR007348">
    <property type="entry name" value="CopC_dom"/>
</dbReference>
<evidence type="ECO:0000256" key="5">
    <source>
        <dbReference type="ARBA" id="ARBA00022729"/>
    </source>
</evidence>
<evidence type="ECO:0000259" key="10">
    <source>
        <dbReference type="Pfam" id="PF04234"/>
    </source>
</evidence>
<dbReference type="GO" id="GO:0005886">
    <property type="term" value="C:plasma membrane"/>
    <property type="evidence" value="ECO:0007669"/>
    <property type="project" value="UniProtKB-SubCell"/>
</dbReference>
<dbReference type="InterPro" id="IPR008457">
    <property type="entry name" value="Cu-R_CopD_dom"/>
</dbReference>
<dbReference type="AlphaFoldDB" id="A0A0P9FNC8"/>
<feature type="domain" description="Copper resistance protein D" evidence="11">
    <location>
        <begin position="346"/>
        <end position="444"/>
    </location>
</feature>
<feature type="transmembrane region" description="Helical" evidence="9">
    <location>
        <begin position="152"/>
        <end position="172"/>
    </location>
</feature>
<evidence type="ECO:0000256" key="9">
    <source>
        <dbReference type="SAM" id="Phobius"/>
    </source>
</evidence>
<keyword evidence="5" id="KW-0732">Signal</keyword>
<keyword evidence="4" id="KW-0479">Metal-binding</keyword>
<dbReference type="Gene3D" id="2.60.40.1220">
    <property type="match status" value="1"/>
</dbReference>
<organism evidence="12 13">
    <name type="scientific">Kouleothrix aurantiaca</name>
    <dbReference type="NCBI Taxonomy" id="186479"/>
    <lineage>
        <taxon>Bacteria</taxon>
        <taxon>Bacillati</taxon>
        <taxon>Chloroflexota</taxon>
        <taxon>Chloroflexia</taxon>
        <taxon>Chloroflexales</taxon>
        <taxon>Roseiflexineae</taxon>
        <taxon>Roseiflexaceae</taxon>
        <taxon>Kouleothrix</taxon>
    </lineage>
</organism>
<evidence type="ECO:0000256" key="2">
    <source>
        <dbReference type="ARBA" id="ARBA00022475"/>
    </source>
</evidence>
<dbReference type="PANTHER" id="PTHR34820:SF4">
    <property type="entry name" value="INNER MEMBRANE PROTEIN YEBZ"/>
    <property type="match status" value="1"/>
</dbReference>
<name>A0A0P9FNC8_9CHLR</name>
<feature type="transmembrane region" description="Helical" evidence="9">
    <location>
        <begin position="199"/>
        <end position="225"/>
    </location>
</feature>
<dbReference type="EMBL" id="LJCR01000019">
    <property type="protein sequence ID" value="KPV54728.1"/>
    <property type="molecule type" value="Genomic_DNA"/>
</dbReference>
<protein>
    <recommendedName>
        <fullName evidence="14">Copper resistance protein CopC</fullName>
    </recommendedName>
</protein>
<keyword evidence="7" id="KW-0186">Copper</keyword>
<dbReference type="SUPFAM" id="SSF81296">
    <property type="entry name" value="E set domains"/>
    <property type="match status" value="1"/>
</dbReference>
<evidence type="ECO:0000256" key="3">
    <source>
        <dbReference type="ARBA" id="ARBA00022692"/>
    </source>
</evidence>
<reference evidence="12 13" key="1">
    <citation type="submission" date="2015-09" db="EMBL/GenBank/DDBJ databases">
        <title>Draft genome sequence of Kouleothrix aurantiaca JCM 19913.</title>
        <authorList>
            <person name="Hemp J."/>
        </authorList>
    </citation>
    <scope>NUCLEOTIDE SEQUENCE [LARGE SCALE GENOMIC DNA]</scope>
    <source>
        <strain evidence="12 13">COM-B</strain>
    </source>
</reference>